<proteinExistence type="predicted"/>
<comment type="caution">
    <text evidence="1">The sequence shown here is derived from an EMBL/GenBank/DDBJ whole genome shotgun (WGS) entry which is preliminary data.</text>
</comment>
<reference evidence="1" key="1">
    <citation type="submission" date="2024-05" db="EMBL/GenBank/DDBJ databases">
        <title>Metabacillus sp. nov., isolated from the rhizosphere soil of tomato plants.</title>
        <authorList>
            <person name="Ma R."/>
        </authorList>
    </citation>
    <scope>NUCLEOTIDE SEQUENCE</scope>
    <source>
        <strain evidence="1">DBTR6</strain>
    </source>
</reference>
<dbReference type="RefSeq" id="WP_224139089.1">
    <property type="nucleotide sequence ID" value="NZ_JAIQUM010000020.1"/>
</dbReference>
<evidence type="ECO:0000313" key="1">
    <source>
        <dbReference type="EMBL" id="MBZ5750807.1"/>
    </source>
</evidence>
<name>A0ABS7URW0_9BACI</name>
<dbReference type="EMBL" id="JAIQUM010000020">
    <property type="protein sequence ID" value="MBZ5750807.1"/>
    <property type="molecule type" value="Genomic_DNA"/>
</dbReference>
<gene>
    <name evidence="1" type="ORF">K9V48_11215</name>
</gene>
<dbReference type="Gene3D" id="1.10.3750.10">
    <property type="entry name" value="YhaI-like"/>
    <property type="match status" value="1"/>
</dbReference>
<dbReference type="Pfam" id="PF08963">
    <property type="entry name" value="DUF1878"/>
    <property type="match status" value="1"/>
</dbReference>
<dbReference type="InterPro" id="IPR015058">
    <property type="entry name" value="DUF1878"/>
</dbReference>
<dbReference type="SUPFAM" id="SSF109915">
    <property type="entry name" value="Hypothetical protein YhaI"/>
    <property type="match status" value="1"/>
</dbReference>
<protein>
    <submittedName>
        <fullName evidence="1">YhaI family protein</fullName>
    </submittedName>
</protein>
<dbReference type="Proteomes" id="UP001165287">
    <property type="component" value="Unassembled WGS sequence"/>
</dbReference>
<dbReference type="InterPro" id="IPR035945">
    <property type="entry name" value="YhaI-like_sf"/>
</dbReference>
<sequence>MNSLEKRLETLEYYQTLLLQMIEPNRFPFYRLVMEKRLTREEIEELYSLCNDLSFLHEEQKAQGLVIFTNLLTQFAGQLNAKLEIDETVYAMSKQGLYSSLMKDFLFIIKESLR</sequence>
<accession>A0ABS7URW0</accession>
<organism evidence="1 2">
    <name type="scientific">Metabacillus rhizolycopersici</name>
    <dbReference type="NCBI Taxonomy" id="2875709"/>
    <lineage>
        <taxon>Bacteria</taxon>
        <taxon>Bacillati</taxon>
        <taxon>Bacillota</taxon>
        <taxon>Bacilli</taxon>
        <taxon>Bacillales</taxon>
        <taxon>Bacillaceae</taxon>
        <taxon>Metabacillus</taxon>
    </lineage>
</organism>
<evidence type="ECO:0000313" key="2">
    <source>
        <dbReference type="Proteomes" id="UP001165287"/>
    </source>
</evidence>
<keyword evidence="2" id="KW-1185">Reference proteome</keyword>